<keyword evidence="2" id="KW-1185">Reference proteome</keyword>
<evidence type="ECO:0000313" key="1">
    <source>
        <dbReference type="EMBL" id="QQO90223.1"/>
    </source>
</evidence>
<name>A0A7T8EPD9_9CAUD</name>
<evidence type="ECO:0008006" key="3">
    <source>
        <dbReference type="Google" id="ProtNLM"/>
    </source>
</evidence>
<dbReference type="EMBL" id="MW366843">
    <property type="protein sequence ID" value="QQO90223.1"/>
    <property type="molecule type" value="Genomic_DNA"/>
</dbReference>
<organism evidence="1 2">
    <name type="scientific">Erwinia phage pEa_SNUABM_5</name>
    <dbReference type="NCBI Taxonomy" id="2797313"/>
    <lineage>
        <taxon>Viruses</taxon>
        <taxon>Duplodnaviria</taxon>
        <taxon>Heunggongvirae</taxon>
        <taxon>Uroviricota</taxon>
        <taxon>Caudoviricetes</taxon>
        <taxon>Rivsvirus</taxon>
        <taxon>Rivsvirus SNUABM5</taxon>
    </lineage>
</organism>
<evidence type="ECO:0000313" key="2">
    <source>
        <dbReference type="Proteomes" id="UP000596123"/>
    </source>
</evidence>
<dbReference type="InterPro" id="IPR008979">
    <property type="entry name" value="Galactose-bd-like_sf"/>
</dbReference>
<protein>
    <recommendedName>
        <fullName evidence="3">F5/8 type C domain-containing protein</fullName>
    </recommendedName>
</protein>
<proteinExistence type="predicted"/>
<dbReference type="SUPFAM" id="SSF49785">
    <property type="entry name" value="Galactose-binding domain-like"/>
    <property type="match status" value="1"/>
</dbReference>
<reference evidence="1 2" key="1">
    <citation type="submission" date="2020-12" db="EMBL/GenBank/DDBJ databases">
        <title>Complete genome sequence of Erwinia phage pEa_SNUABM_5.</title>
        <authorList>
            <person name="Kim S.G."/>
            <person name="Lee S.B."/>
            <person name="Kwon J."/>
            <person name="Park S.C."/>
        </authorList>
    </citation>
    <scope>NUCLEOTIDE SEQUENCE [LARGE SCALE GENOMIC DNA]</scope>
</reference>
<accession>A0A7T8EPD9</accession>
<sequence>MFISDKFALYRFLNNYVGSNNAVLFLRTGSSDDVPQTLRELAASSVASIQMLYKGQTTGSDNFLRRQFYRGRSYQPLGGYAQRRTYTVNGQQIQTQQVVPEKVNADMGTVAYTPEQWALRAGMFGDHQTSFMPTIVPNTYTVLDFGRTLRFRGLTVYAGSQLGADGTISYSSDGVTWTVAQTGLNNGEYQFDFTGRYVRVQFRATGAAFNSYCVMQFWAERGTEFAARPITHGVLVPNITSASYSTIMDTSKMDYLGLVLDVGQDIKLDVAQTGKFGHVNVQDWLIPIKSPSKQGA</sequence>
<gene>
    <name evidence="1" type="ORF">pEaSNUABM5_00081</name>
</gene>
<dbReference type="Proteomes" id="UP000596123">
    <property type="component" value="Segment"/>
</dbReference>
<dbReference type="Gene3D" id="2.60.120.260">
    <property type="entry name" value="Galactose-binding domain-like"/>
    <property type="match status" value="1"/>
</dbReference>